<dbReference type="NCBIfam" id="TIGR01640">
    <property type="entry name" value="F_box_assoc_1"/>
    <property type="match status" value="1"/>
</dbReference>
<keyword evidence="3" id="KW-1185">Reference proteome</keyword>
<dbReference type="OrthoDB" id="1894463at2759"/>
<gene>
    <name evidence="2" type="ORF">A4U43_C04F1320</name>
</gene>
<dbReference type="EMBL" id="CM007384">
    <property type="protein sequence ID" value="ONK70767.1"/>
    <property type="molecule type" value="Genomic_DNA"/>
</dbReference>
<dbReference type="Pfam" id="PF08268">
    <property type="entry name" value="FBA_3"/>
    <property type="match status" value="1"/>
</dbReference>
<dbReference type="PROSITE" id="PS50181">
    <property type="entry name" value="FBOX"/>
    <property type="match status" value="1"/>
</dbReference>
<evidence type="ECO:0000313" key="3">
    <source>
        <dbReference type="Proteomes" id="UP000243459"/>
    </source>
</evidence>
<dbReference type="Gramene" id="ONK70767">
    <property type="protein sequence ID" value="ONK70767"/>
    <property type="gene ID" value="A4U43_C04F1320"/>
</dbReference>
<dbReference type="SMART" id="SM00256">
    <property type="entry name" value="FBOX"/>
    <property type="match status" value="1"/>
</dbReference>
<dbReference type="Pfam" id="PF12937">
    <property type="entry name" value="F-box-like"/>
    <property type="match status" value="1"/>
</dbReference>
<feature type="domain" description="F-box" evidence="1">
    <location>
        <begin position="1"/>
        <end position="44"/>
    </location>
</feature>
<dbReference type="InterPro" id="IPR017451">
    <property type="entry name" value="F-box-assoc_interact_dom"/>
</dbReference>
<dbReference type="OMA" id="QFNIGAY"/>
<dbReference type="InterPro" id="IPR036047">
    <property type="entry name" value="F-box-like_dom_sf"/>
</dbReference>
<dbReference type="InterPro" id="IPR013187">
    <property type="entry name" value="F-box-assoc_dom_typ3"/>
</dbReference>
<dbReference type="InterPro" id="IPR001810">
    <property type="entry name" value="F-box_dom"/>
</dbReference>
<proteinExistence type="predicted"/>
<reference evidence="3" key="1">
    <citation type="journal article" date="2017" name="Nat. Commun.">
        <title>The asparagus genome sheds light on the origin and evolution of a young Y chromosome.</title>
        <authorList>
            <person name="Harkess A."/>
            <person name="Zhou J."/>
            <person name="Xu C."/>
            <person name="Bowers J.E."/>
            <person name="Van der Hulst R."/>
            <person name="Ayyampalayam S."/>
            <person name="Mercati F."/>
            <person name="Riccardi P."/>
            <person name="McKain M.R."/>
            <person name="Kakrana A."/>
            <person name="Tang H."/>
            <person name="Ray J."/>
            <person name="Groenendijk J."/>
            <person name="Arikit S."/>
            <person name="Mathioni S.M."/>
            <person name="Nakano M."/>
            <person name="Shan H."/>
            <person name="Telgmann-Rauber A."/>
            <person name="Kanno A."/>
            <person name="Yue Z."/>
            <person name="Chen H."/>
            <person name="Li W."/>
            <person name="Chen Y."/>
            <person name="Xu X."/>
            <person name="Zhang Y."/>
            <person name="Luo S."/>
            <person name="Chen H."/>
            <person name="Gao J."/>
            <person name="Mao Z."/>
            <person name="Pires J.C."/>
            <person name="Luo M."/>
            <person name="Kudrna D."/>
            <person name="Wing R.A."/>
            <person name="Meyers B.C."/>
            <person name="Yi K."/>
            <person name="Kong H."/>
            <person name="Lavrijsen P."/>
            <person name="Sunseri F."/>
            <person name="Falavigna A."/>
            <person name="Ye Y."/>
            <person name="Leebens-Mack J.H."/>
            <person name="Chen G."/>
        </authorList>
    </citation>
    <scope>NUCLEOTIDE SEQUENCE [LARGE SCALE GENOMIC DNA]</scope>
    <source>
        <strain evidence="3">cv. DH0086</strain>
    </source>
</reference>
<dbReference type="AlphaFoldDB" id="A0A5P1F037"/>
<dbReference type="SUPFAM" id="SSF81383">
    <property type="entry name" value="F-box domain"/>
    <property type="match status" value="1"/>
</dbReference>
<accession>A0A5P1F037</accession>
<name>A0A5P1F037_ASPOF</name>
<dbReference type="Proteomes" id="UP000243459">
    <property type="component" value="Chromosome 4"/>
</dbReference>
<protein>
    <recommendedName>
        <fullName evidence="1">F-box domain-containing protein</fullName>
    </recommendedName>
</protein>
<dbReference type="Gene3D" id="1.20.1280.50">
    <property type="match status" value="1"/>
</dbReference>
<organism evidence="2 3">
    <name type="scientific">Asparagus officinalis</name>
    <name type="common">Garden asparagus</name>
    <dbReference type="NCBI Taxonomy" id="4686"/>
    <lineage>
        <taxon>Eukaryota</taxon>
        <taxon>Viridiplantae</taxon>
        <taxon>Streptophyta</taxon>
        <taxon>Embryophyta</taxon>
        <taxon>Tracheophyta</taxon>
        <taxon>Spermatophyta</taxon>
        <taxon>Magnoliopsida</taxon>
        <taxon>Liliopsida</taxon>
        <taxon>Asparagales</taxon>
        <taxon>Asparagaceae</taxon>
        <taxon>Asparagoideae</taxon>
        <taxon>Asparagus</taxon>
    </lineage>
</organism>
<evidence type="ECO:0000259" key="1">
    <source>
        <dbReference type="PROSITE" id="PS50181"/>
    </source>
</evidence>
<evidence type="ECO:0000313" key="2">
    <source>
        <dbReference type="EMBL" id="ONK70767.1"/>
    </source>
</evidence>
<sequence length="408" mass="46750">MERIPEELLLEILPRTPTKSLLRSACVSKAWRDIMHKDHHLRSLHCDHLPSDNPTPLFFSNRRNGNLSIIAISLAQDYVAGKPKIWHILKRQSFATWNNGTWNEDDYKLANTCNGLLCFRPNDYRQPIEICNPLCAEYSTLPAYPMQDIFSCSVGLGFSPSTKEYKVVVIAKDHGYNFSRPEEGSPGKLSIRTLGAEESWRDVEDIYFNTRQGPIYIDGKIHWTISYANSSTDLHLLSIDLGTEEGKVIDNVPNNDGQLQLTQLKEGISVIITSESDIKIWTLKEYHNIISWERTHIIELPRAPAGTPSRFPRLVGLWQRDDALQVWLHDVMILYDEANNFEEGCKMYEEPAVSSTWRLHTSYMPSIVPLKRIGCESKKVFADQNHLIQHEELPPNCTPKRVVIELNL</sequence>
<dbReference type="PANTHER" id="PTHR31672">
    <property type="entry name" value="BNACNNG10540D PROTEIN"/>
    <property type="match status" value="1"/>
</dbReference>
<dbReference type="InterPro" id="IPR050796">
    <property type="entry name" value="SCF_F-box_component"/>
</dbReference>